<dbReference type="EMBL" id="BDUD01000002">
    <property type="protein sequence ID" value="GBG22861.1"/>
    <property type="molecule type" value="Genomic_DNA"/>
</dbReference>
<name>A0A2R5G482_NOSCO</name>
<protein>
    <submittedName>
        <fullName evidence="1">Uncharacterized protein</fullName>
    </submittedName>
</protein>
<evidence type="ECO:0000313" key="1">
    <source>
        <dbReference type="EMBL" id="GBG22861.1"/>
    </source>
</evidence>
<organism evidence="1 2">
    <name type="scientific">Nostoc commune NIES-4072</name>
    <dbReference type="NCBI Taxonomy" id="2005467"/>
    <lineage>
        <taxon>Bacteria</taxon>
        <taxon>Bacillati</taxon>
        <taxon>Cyanobacteriota</taxon>
        <taxon>Cyanophyceae</taxon>
        <taxon>Nostocales</taxon>
        <taxon>Nostocaceae</taxon>
        <taxon>Nostoc</taxon>
    </lineage>
</organism>
<accession>A0A2R5G482</accession>
<dbReference type="RefSeq" id="WP_109012891.1">
    <property type="nucleotide sequence ID" value="NZ_BDUD01000002.1"/>
</dbReference>
<dbReference type="AlphaFoldDB" id="A0A2R5G482"/>
<gene>
    <name evidence="1" type="ORF">NIES4072_65730</name>
</gene>
<comment type="caution">
    <text evidence="1">The sequence shown here is derived from an EMBL/GenBank/DDBJ whole genome shotgun (WGS) entry which is preliminary data.</text>
</comment>
<proteinExistence type="predicted"/>
<reference evidence="1 2" key="1">
    <citation type="submission" date="2017-06" db="EMBL/GenBank/DDBJ databases">
        <title>Genome sequencing of cyanobaciteial culture collection at National Institute for Environmental Studies (NIES).</title>
        <authorList>
            <person name="Hirose Y."/>
            <person name="Shimura Y."/>
            <person name="Fujisawa T."/>
            <person name="Nakamura Y."/>
            <person name="Kawachi M."/>
        </authorList>
    </citation>
    <scope>NUCLEOTIDE SEQUENCE [LARGE SCALE GENOMIC DNA]</scope>
    <source>
        <strain evidence="1 2">NIES-4072</strain>
    </source>
</reference>
<sequence>MHCALADCGKHSHAVRLRYSSSVNSSTSAALTVIVAELGSTCWEISSFAELAAEVESVDGAEVALLRLEGGLGMIPPFLVQ</sequence>
<keyword evidence="2" id="KW-1185">Reference proteome</keyword>
<dbReference type="Proteomes" id="UP000245124">
    <property type="component" value="Unassembled WGS sequence"/>
</dbReference>
<evidence type="ECO:0000313" key="2">
    <source>
        <dbReference type="Proteomes" id="UP000245124"/>
    </source>
</evidence>